<dbReference type="PANTHER" id="PTHR38011">
    <property type="entry name" value="DIHYDROFOLATE REDUCTASE FAMILY PROTEIN (AFU_ORTHOLOGUE AFUA_8G06820)"/>
    <property type="match status" value="1"/>
</dbReference>
<name>A0A917W1M4_9ACTN</name>
<dbReference type="GO" id="GO:0008703">
    <property type="term" value="F:5-amino-6-(5-phosphoribosylamino)uracil reductase activity"/>
    <property type="evidence" value="ECO:0007669"/>
    <property type="project" value="InterPro"/>
</dbReference>
<dbReference type="Gene3D" id="3.40.430.10">
    <property type="entry name" value="Dihydrofolate Reductase, subunit A"/>
    <property type="match status" value="1"/>
</dbReference>
<keyword evidence="3" id="KW-0560">Oxidoreductase</keyword>
<evidence type="ECO:0000256" key="2">
    <source>
        <dbReference type="ARBA" id="ARBA00022857"/>
    </source>
</evidence>
<comment type="pathway">
    <text evidence="1">Cofactor biosynthesis; riboflavin biosynthesis.</text>
</comment>
<comment type="caution">
    <text evidence="5">The sequence shown here is derived from an EMBL/GenBank/DDBJ whole genome shotgun (WGS) entry which is preliminary data.</text>
</comment>
<gene>
    <name evidence="5" type="ORF">GCM10011575_07640</name>
</gene>
<sequence>MSIYRQLTTGGRDGVLAESELADRYAHPDPGDRAWVRTNFVSTLDGAVQGRDGRSATINTASDRAVFAQLRTHADVVLVGAGTARAEQYRAVDLQDAQREQRARLGLSPYPTLAIVSASGNLPARLVPDEECGPVLVLTSRRSRAGRPDFCEGVEVVEFDDPDQVPVELVIAELARRGLRRVLCEGGPHLNAQLHQAGLVDDLCLTLSPLVIAGAAHRTTVGPRIDEDRFRLEHAILADDNALLLRYLRT</sequence>
<dbReference type="InterPro" id="IPR024072">
    <property type="entry name" value="DHFR-like_dom_sf"/>
</dbReference>
<protein>
    <recommendedName>
        <fullName evidence="4">Bacterial bifunctional deaminase-reductase C-terminal domain-containing protein</fullName>
    </recommendedName>
</protein>
<evidence type="ECO:0000259" key="4">
    <source>
        <dbReference type="Pfam" id="PF01872"/>
    </source>
</evidence>
<dbReference type="GO" id="GO:0009231">
    <property type="term" value="P:riboflavin biosynthetic process"/>
    <property type="evidence" value="ECO:0007669"/>
    <property type="project" value="InterPro"/>
</dbReference>
<evidence type="ECO:0000313" key="5">
    <source>
        <dbReference type="EMBL" id="GGL51847.1"/>
    </source>
</evidence>
<keyword evidence="2" id="KW-0521">NADP</keyword>
<proteinExistence type="predicted"/>
<keyword evidence="6" id="KW-1185">Reference proteome</keyword>
<reference evidence="5" key="1">
    <citation type="journal article" date="2014" name="Int. J. Syst. Evol. Microbiol.">
        <title>Complete genome sequence of Corynebacterium casei LMG S-19264T (=DSM 44701T), isolated from a smear-ripened cheese.</title>
        <authorList>
            <consortium name="US DOE Joint Genome Institute (JGI-PGF)"/>
            <person name="Walter F."/>
            <person name="Albersmeier A."/>
            <person name="Kalinowski J."/>
            <person name="Ruckert C."/>
        </authorList>
    </citation>
    <scope>NUCLEOTIDE SEQUENCE</scope>
    <source>
        <strain evidence="5">CGMCC 4.7306</strain>
    </source>
</reference>
<dbReference type="InterPro" id="IPR002734">
    <property type="entry name" value="RibDG_C"/>
</dbReference>
<dbReference type="RefSeq" id="WP_188893875.1">
    <property type="nucleotide sequence ID" value="NZ_BMMZ01000002.1"/>
</dbReference>
<dbReference type="SUPFAM" id="SSF53597">
    <property type="entry name" value="Dihydrofolate reductase-like"/>
    <property type="match status" value="1"/>
</dbReference>
<feature type="domain" description="Bacterial bifunctional deaminase-reductase C-terminal" evidence="4">
    <location>
        <begin position="34"/>
        <end position="234"/>
    </location>
</feature>
<accession>A0A917W1M4</accession>
<dbReference type="Proteomes" id="UP000613840">
    <property type="component" value="Unassembled WGS sequence"/>
</dbReference>
<dbReference type="InterPro" id="IPR050765">
    <property type="entry name" value="Riboflavin_Biosynth_HTPR"/>
</dbReference>
<dbReference type="AlphaFoldDB" id="A0A917W1M4"/>
<evidence type="ECO:0000256" key="3">
    <source>
        <dbReference type="ARBA" id="ARBA00023002"/>
    </source>
</evidence>
<evidence type="ECO:0000256" key="1">
    <source>
        <dbReference type="ARBA" id="ARBA00005104"/>
    </source>
</evidence>
<dbReference type="PANTHER" id="PTHR38011:SF7">
    <property type="entry name" value="2,5-DIAMINO-6-RIBOSYLAMINO-4(3H)-PYRIMIDINONE 5'-PHOSPHATE REDUCTASE"/>
    <property type="match status" value="1"/>
</dbReference>
<evidence type="ECO:0000313" key="6">
    <source>
        <dbReference type="Proteomes" id="UP000613840"/>
    </source>
</evidence>
<dbReference type="Pfam" id="PF01872">
    <property type="entry name" value="RibD_C"/>
    <property type="match status" value="1"/>
</dbReference>
<dbReference type="EMBL" id="BMMZ01000002">
    <property type="protein sequence ID" value="GGL51847.1"/>
    <property type="molecule type" value="Genomic_DNA"/>
</dbReference>
<organism evidence="5 6">
    <name type="scientific">Microlunatus endophyticus</name>
    <dbReference type="NCBI Taxonomy" id="1716077"/>
    <lineage>
        <taxon>Bacteria</taxon>
        <taxon>Bacillati</taxon>
        <taxon>Actinomycetota</taxon>
        <taxon>Actinomycetes</taxon>
        <taxon>Propionibacteriales</taxon>
        <taxon>Propionibacteriaceae</taxon>
        <taxon>Microlunatus</taxon>
    </lineage>
</organism>
<reference evidence="5" key="2">
    <citation type="submission" date="2020-09" db="EMBL/GenBank/DDBJ databases">
        <authorList>
            <person name="Sun Q."/>
            <person name="Zhou Y."/>
        </authorList>
    </citation>
    <scope>NUCLEOTIDE SEQUENCE</scope>
    <source>
        <strain evidence="5">CGMCC 4.7306</strain>
    </source>
</reference>